<keyword evidence="1" id="KW-0732">Signal</keyword>
<dbReference type="PROSITE" id="PS51257">
    <property type="entry name" value="PROKAR_LIPOPROTEIN"/>
    <property type="match status" value="1"/>
</dbReference>
<evidence type="ECO:0000256" key="1">
    <source>
        <dbReference type="SAM" id="SignalP"/>
    </source>
</evidence>
<dbReference type="EMBL" id="QRNO01000010">
    <property type="protein sequence ID" value="RHK51952.1"/>
    <property type="molecule type" value="Genomic_DNA"/>
</dbReference>
<reference evidence="2 3" key="1">
    <citation type="submission" date="2018-08" db="EMBL/GenBank/DDBJ databases">
        <title>A genome reference for cultivated species of the human gut microbiota.</title>
        <authorList>
            <person name="Zou Y."/>
            <person name="Xue W."/>
            <person name="Luo G."/>
        </authorList>
    </citation>
    <scope>NUCLEOTIDE SEQUENCE [LARGE SCALE GENOMIC DNA]</scope>
    <source>
        <strain evidence="2 3">AF42-9</strain>
    </source>
</reference>
<protein>
    <submittedName>
        <fullName evidence="2">Uncharacterized protein</fullName>
    </submittedName>
</protein>
<evidence type="ECO:0000313" key="2">
    <source>
        <dbReference type="EMBL" id="RHK51952.1"/>
    </source>
</evidence>
<gene>
    <name evidence="2" type="ORF">DW060_03355</name>
</gene>
<dbReference type="Proteomes" id="UP000286598">
    <property type="component" value="Unassembled WGS sequence"/>
</dbReference>
<name>A0A415GPS6_9BACT</name>
<proteinExistence type="predicted"/>
<evidence type="ECO:0000313" key="3">
    <source>
        <dbReference type="Proteomes" id="UP000286598"/>
    </source>
</evidence>
<accession>A0A415GPS6</accession>
<feature type="chain" id="PRO_5019312623" evidence="1">
    <location>
        <begin position="22"/>
        <end position="164"/>
    </location>
</feature>
<dbReference type="AlphaFoldDB" id="A0A415GPS6"/>
<organism evidence="2 3">
    <name type="scientific">Leyella stercorea</name>
    <dbReference type="NCBI Taxonomy" id="363265"/>
    <lineage>
        <taxon>Bacteria</taxon>
        <taxon>Pseudomonadati</taxon>
        <taxon>Bacteroidota</taxon>
        <taxon>Bacteroidia</taxon>
        <taxon>Bacteroidales</taxon>
        <taxon>Prevotellaceae</taxon>
        <taxon>Leyella</taxon>
    </lineage>
</organism>
<sequence length="164" mass="18080">MIKLHKLFALFAAVAAFTACSNSEETNGTDDSSLSNAPQTEVYMGVDVLNNYQKVNAVTRAANPLSPTANVNYFNVKVDPRLGFNVAPNKYVGVMNNGKVYTDCPYITINKDKNFDYLLSTNGSGLRTLIAAGDTTTATIVKKLTKWCGRTIRCRLPWWKRTSV</sequence>
<keyword evidence="3" id="KW-1185">Reference proteome</keyword>
<comment type="caution">
    <text evidence="2">The sequence shown here is derived from an EMBL/GenBank/DDBJ whole genome shotgun (WGS) entry which is preliminary data.</text>
</comment>
<feature type="signal peptide" evidence="1">
    <location>
        <begin position="1"/>
        <end position="21"/>
    </location>
</feature>